<reference evidence="3" key="1">
    <citation type="submission" date="2013-09" db="EMBL/GenBank/DDBJ databases">
        <title>Corchorus olitorius genome sequencing.</title>
        <authorList>
            <person name="Alam M."/>
            <person name="Haque M.S."/>
            <person name="Islam M.S."/>
            <person name="Emdad E.M."/>
            <person name="Islam M.M."/>
            <person name="Ahmed B."/>
            <person name="Halim A."/>
            <person name="Hossen Q.M.M."/>
            <person name="Hossain M.Z."/>
            <person name="Ahmed R."/>
            <person name="Khan M.M."/>
            <person name="Islam R."/>
            <person name="Rashid M.M."/>
            <person name="Khan S.A."/>
            <person name="Rahman M.S."/>
            <person name="Alam M."/>
            <person name="Yahiya A.S."/>
            <person name="Khan M.S."/>
            <person name="Azam M.S."/>
            <person name="Haque T."/>
            <person name="Lashkar M.Z.H."/>
            <person name="Akhand A.I."/>
            <person name="Morshed G."/>
            <person name="Roy S."/>
            <person name="Uddin K.S."/>
            <person name="Rabeya T."/>
            <person name="Hossain A.S."/>
            <person name="Chowdhury A."/>
            <person name="Snigdha A.R."/>
            <person name="Mortoza M.S."/>
            <person name="Matin S.A."/>
            <person name="Hoque S.M.E."/>
            <person name="Islam M.K."/>
            <person name="Roy D.K."/>
            <person name="Haider R."/>
            <person name="Moosa M.M."/>
            <person name="Elias S.M."/>
            <person name="Hasan A.M."/>
            <person name="Jahan S."/>
            <person name="Shafiuddin M."/>
            <person name="Mahmood N."/>
            <person name="Shommy N.S."/>
        </authorList>
    </citation>
    <scope>NUCLEOTIDE SEQUENCE [LARGE SCALE GENOMIC DNA]</scope>
    <source>
        <strain evidence="3">cv. O-4</strain>
    </source>
</reference>
<feature type="transmembrane region" description="Helical" evidence="1">
    <location>
        <begin position="12"/>
        <end position="31"/>
    </location>
</feature>
<dbReference type="AlphaFoldDB" id="A0A1R3HWF1"/>
<comment type="caution">
    <text evidence="2">The sequence shown here is derived from an EMBL/GenBank/DDBJ whole genome shotgun (WGS) entry which is preliminary data.</text>
</comment>
<keyword evidence="3" id="KW-1185">Reference proteome</keyword>
<accession>A0A1R3HWF1</accession>
<sequence>MAPRYLADAWRVRAGLGWPGGLCICLILGFVSENGL</sequence>
<dbReference type="EMBL" id="AWUE01019283">
    <property type="protein sequence ID" value="OMO74604.1"/>
    <property type="molecule type" value="Genomic_DNA"/>
</dbReference>
<keyword evidence="1" id="KW-0812">Transmembrane</keyword>
<protein>
    <submittedName>
        <fullName evidence="2">Uncharacterized protein</fullName>
    </submittedName>
</protein>
<gene>
    <name evidence="2" type="ORF">COLO4_26579</name>
</gene>
<proteinExistence type="predicted"/>
<keyword evidence="1" id="KW-0472">Membrane</keyword>
<dbReference type="Proteomes" id="UP000187203">
    <property type="component" value="Unassembled WGS sequence"/>
</dbReference>
<evidence type="ECO:0000313" key="2">
    <source>
        <dbReference type="EMBL" id="OMO74604.1"/>
    </source>
</evidence>
<evidence type="ECO:0000256" key="1">
    <source>
        <dbReference type="SAM" id="Phobius"/>
    </source>
</evidence>
<keyword evidence="1" id="KW-1133">Transmembrane helix</keyword>
<name>A0A1R3HWF1_9ROSI</name>
<evidence type="ECO:0000313" key="3">
    <source>
        <dbReference type="Proteomes" id="UP000187203"/>
    </source>
</evidence>
<organism evidence="2 3">
    <name type="scientific">Corchorus olitorius</name>
    <dbReference type="NCBI Taxonomy" id="93759"/>
    <lineage>
        <taxon>Eukaryota</taxon>
        <taxon>Viridiplantae</taxon>
        <taxon>Streptophyta</taxon>
        <taxon>Embryophyta</taxon>
        <taxon>Tracheophyta</taxon>
        <taxon>Spermatophyta</taxon>
        <taxon>Magnoliopsida</taxon>
        <taxon>eudicotyledons</taxon>
        <taxon>Gunneridae</taxon>
        <taxon>Pentapetalae</taxon>
        <taxon>rosids</taxon>
        <taxon>malvids</taxon>
        <taxon>Malvales</taxon>
        <taxon>Malvaceae</taxon>
        <taxon>Grewioideae</taxon>
        <taxon>Apeibeae</taxon>
        <taxon>Corchorus</taxon>
    </lineage>
</organism>